<feature type="transmembrane region" description="Helical" evidence="5">
    <location>
        <begin position="333"/>
        <end position="351"/>
    </location>
</feature>
<dbReference type="PROSITE" id="PS50850">
    <property type="entry name" value="MFS"/>
    <property type="match status" value="1"/>
</dbReference>
<evidence type="ECO:0000313" key="8">
    <source>
        <dbReference type="Proteomes" id="UP000198582"/>
    </source>
</evidence>
<sequence>MSEPQTVLPVRETPEVKEVRDVYGRRYRVGETDRQLIGRSRAWMIWLGGAAMFAAGVQQYGFGVIAPVLTGAHGWTFTEVVLSLALWAVCQASVAFPAAWLREHGKLPAAVAVTVGGVLCATGLVTLGHASSLTAVFLGYSVLGGIGTGLVYATCVGAVMRWFPDRTAARVGAVSGAFAYGSVPFVLIAGFGLSIGNRAMLLDVTAAVVLVVIAAAGALLRFPPRHWWPAEPDPRAWALDKVRNRSVSANRPAVRHYRPAELFRCGTTLSLYLTVVLAAAVLLFDLAYLATSVAEQGGGPGLAAVALAVLAGVTGTGRVLLGWLSDRLGRRRVLRLALVAGGIGQLVLSYAGEHHHAAGLILGVALAGLGNGCCYTLLVGLVREYFGEESMMQNFGVLYSAKAVGAVLGVGLAAIVVTSHGYSGAFAAAAALSLAGALLTGRLTQPGRPKSLLPAG</sequence>
<dbReference type="SUPFAM" id="SSF103473">
    <property type="entry name" value="MFS general substrate transporter"/>
    <property type="match status" value="1"/>
</dbReference>
<evidence type="ECO:0000256" key="4">
    <source>
        <dbReference type="ARBA" id="ARBA00023136"/>
    </source>
</evidence>
<feature type="transmembrane region" description="Helical" evidence="5">
    <location>
        <begin position="80"/>
        <end position="100"/>
    </location>
</feature>
<feature type="transmembrane region" description="Helical" evidence="5">
    <location>
        <begin position="269"/>
        <end position="290"/>
    </location>
</feature>
<dbReference type="Pfam" id="PF07690">
    <property type="entry name" value="MFS_1"/>
    <property type="match status" value="1"/>
</dbReference>
<dbReference type="OrthoDB" id="3283589at2"/>
<evidence type="ECO:0000259" key="6">
    <source>
        <dbReference type="PROSITE" id="PS50850"/>
    </source>
</evidence>
<dbReference type="InterPro" id="IPR011701">
    <property type="entry name" value="MFS"/>
</dbReference>
<feature type="transmembrane region" description="Helical" evidence="5">
    <location>
        <begin position="199"/>
        <end position="220"/>
    </location>
</feature>
<keyword evidence="4 5" id="KW-0472">Membrane</keyword>
<reference evidence="7 8" key="1">
    <citation type="submission" date="2016-10" db="EMBL/GenBank/DDBJ databases">
        <authorList>
            <person name="de Groot N.N."/>
        </authorList>
    </citation>
    <scope>NUCLEOTIDE SEQUENCE [LARGE SCALE GENOMIC DNA]</scope>
    <source>
        <strain evidence="7 8">DSM 44993</strain>
    </source>
</reference>
<dbReference type="CDD" id="cd17353">
    <property type="entry name" value="MFS_OFA_like"/>
    <property type="match status" value="1"/>
</dbReference>
<feature type="transmembrane region" description="Helical" evidence="5">
    <location>
        <begin position="394"/>
        <end position="416"/>
    </location>
</feature>
<gene>
    <name evidence="7" type="ORF">SAMN04489732_102487</name>
</gene>
<feature type="transmembrane region" description="Helical" evidence="5">
    <location>
        <begin position="171"/>
        <end position="193"/>
    </location>
</feature>
<dbReference type="InterPro" id="IPR005829">
    <property type="entry name" value="Sugar_transporter_CS"/>
</dbReference>
<feature type="transmembrane region" description="Helical" evidence="5">
    <location>
        <begin position="422"/>
        <end position="441"/>
    </location>
</feature>
<evidence type="ECO:0000256" key="5">
    <source>
        <dbReference type="SAM" id="Phobius"/>
    </source>
</evidence>
<evidence type="ECO:0000256" key="1">
    <source>
        <dbReference type="ARBA" id="ARBA00004651"/>
    </source>
</evidence>
<dbReference type="Gene3D" id="1.20.1250.20">
    <property type="entry name" value="MFS general substrate transporter like domains"/>
    <property type="match status" value="2"/>
</dbReference>
<proteinExistence type="predicted"/>
<dbReference type="InterPro" id="IPR036259">
    <property type="entry name" value="MFS_trans_sf"/>
</dbReference>
<dbReference type="PANTHER" id="PTHR11360">
    <property type="entry name" value="MONOCARBOXYLATE TRANSPORTER"/>
    <property type="match status" value="1"/>
</dbReference>
<evidence type="ECO:0000313" key="7">
    <source>
        <dbReference type="EMBL" id="SEO87399.1"/>
    </source>
</evidence>
<dbReference type="RefSeq" id="WP_091614648.1">
    <property type="nucleotide sequence ID" value="NZ_FOEF01000002.1"/>
</dbReference>
<feature type="transmembrane region" description="Helical" evidence="5">
    <location>
        <begin position="357"/>
        <end position="382"/>
    </location>
</feature>
<evidence type="ECO:0000256" key="3">
    <source>
        <dbReference type="ARBA" id="ARBA00022989"/>
    </source>
</evidence>
<feature type="transmembrane region" description="Helical" evidence="5">
    <location>
        <begin position="137"/>
        <end position="159"/>
    </location>
</feature>
<dbReference type="STRING" id="394193.SAMN04489732_102487"/>
<dbReference type="PANTHER" id="PTHR11360:SF304">
    <property type="entry name" value="MFS DOMAIN-CONTAINING PROTEIN"/>
    <property type="match status" value="1"/>
</dbReference>
<feature type="domain" description="Major facilitator superfamily (MFS) profile" evidence="6">
    <location>
        <begin position="267"/>
        <end position="456"/>
    </location>
</feature>
<comment type="subcellular location">
    <subcellularLocation>
        <location evidence="1">Cell membrane</location>
        <topology evidence="1">Multi-pass membrane protein</topology>
    </subcellularLocation>
</comment>
<keyword evidence="3 5" id="KW-1133">Transmembrane helix</keyword>
<feature type="transmembrane region" description="Helical" evidence="5">
    <location>
        <begin position="302"/>
        <end position="321"/>
    </location>
</feature>
<dbReference type="InterPro" id="IPR020846">
    <property type="entry name" value="MFS_dom"/>
</dbReference>
<evidence type="ECO:0000256" key="2">
    <source>
        <dbReference type="ARBA" id="ARBA00022692"/>
    </source>
</evidence>
<dbReference type="Proteomes" id="UP000198582">
    <property type="component" value="Unassembled WGS sequence"/>
</dbReference>
<dbReference type="EMBL" id="FOEF01000002">
    <property type="protein sequence ID" value="SEO87399.1"/>
    <property type="molecule type" value="Genomic_DNA"/>
</dbReference>
<dbReference type="GO" id="GO:0022857">
    <property type="term" value="F:transmembrane transporter activity"/>
    <property type="evidence" value="ECO:0007669"/>
    <property type="project" value="InterPro"/>
</dbReference>
<dbReference type="GO" id="GO:0005886">
    <property type="term" value="C:plasma membrane"/>
    <property type="evidence" value="ECO:0007669"/>
    <property type="project" value="UniProtKB-SubCell"/>
</dbReference>
<organism evidence="7 8">
    <name type="scientific">Amycolatopsis saalfeldensis</name>
    <dbReference type="NCBI Taxonomy" id="394193"/>
    <lineage>
        <taxon>Bacteria</taxon>
        <taxon>Bacillati</taxon>
        <taxon>Actinomycetota</taxon>
        <taxon>Actinomycetes</taxon>
        <taxon>Pseudonocardiales</taxon>
        <taxon>Pseudonocardiaceae</taxon>
        <taxon>Amycolatopsis</taxon>
    </lineage>
</organism>
<feature type="transmembrane region" description="Helical" evidence="5">
    <location>
        <begin position="107"/>
        <end position="131"/>
    </location>
</feature>
<keyword evidence="2 5" id="KW-0812">Transmembrane</keyword>
<protein>
    <submittedName>
        <fullName evidence="7">Major Facilitator Superfamily protein</fullName>
    </submittedName>
</protein>
<name>A0A1H8T879_9PSEU</name>
<dbReference type="InterPro" id="IPR050327">
    <property type="entry name" value="Proton-linked_MCT"/>
</dbReference>
<feature type="transmembrane region" description="Helical" evidence="5">
    <location>
        <begin position="43"/>
        <end position="68"/>
    </location>
</feature>
<accession>A0A1H8T879</accession>
<dbReference type="PROSITE" id="PS00216">
    <property type="entry name" value="SUGAR_TRANSPORT_1"/>
    <property type="match status" value="1"/>
</dbReference>
<dbReference type="AlphaFoldDB" id="A0A1H8T879"/>
<keyword evidence="8" id="KW-1185">Reference proteome</keyword>